<feature type="transmembrane region" description="Helical" evidence="1">
    <location>
        <begin position="135"/>
        <end position="158"/>
    </location>
</feature>
<name>A0A0G0UAM7_9BACT</name>
<evidence type="ECO:0000313" key="2">
    <source>
        <dbReference type="EMBL" id="KKR86049.1"/>
    </source>
</evidence>
<accession>A0A0G0UAM7</accession>
<evidence type="ECO:0008006" key="4">
    <source>
        <dbReference type="Google" id="ProtNLM"/>
    </source>
</evidence>
<evidence type="ECO:0000313" key="3">
    <source>
        <dbReference type="Proteomes" id="UP000034616"/>
    </source>
</evidence>
<evidence type="ECO:0000256" key="1">
    <source>
        <dbReference type="SAM" id="Phobius"/>
    </source>
</evidence>
<reference evidence="2 3" key="1">
    <citation type="journal article" date="2015" name="Nature">
        <title>rRNA introns, odd ribosomes, and small enigmatic genomes across a large radiation of phyla.</title>
        <authorList>
            <person name="Brown C.T."/>
            <person name="Hug L.A."/>
            <person name="Thomas B.C."/>
            <person name="Sharon I."/>
            <person name="Castelle C.J."/>
            <person name="Singh A."/>
            <person name="Wilkins M.J."/>
            <person name="Williams K.H."/>
            <person name="Banfield J.F."/>
        </authorList>
    </citation>
    <scope>NUCLEOTIDE SEQUENCE [LARGE SCALE GENOMIC DNA]</scope>
</reference>
<dbReference type="AlphaFoldDB" id="A0A0G0UAM7"/>
<feature type="transmembrane region" description="Helical" evidence="1">
    <location>
        <begin position="100"/>
        <end position="123"/>
    </location>
</feature>
<sequence>MMFRTGAALIVFFLLFFLETSLIGFLPEPLRFFPLLLACSVYAIQHVGTPVGFWWLVGEGFAFDFWKIGTVPYETLIGFCTGFVGIIVARHLFSNRSLYGVLGCATICYGVQQALHACFLWILSWRNDLFVSWSAYISFTIWQGILLVILLSICFFFARRIRFFFRHLSLVSTREDF</sequence>
<comment type="caution">
    <text evidence="2">The sequence shown here is derived from an EMBL/GenBank/DDBJ whole genome shotgun (WGS) entry which is preliminary data.</text>
</comment>
<feature type="transmembrane region" description="Helical" evidence="1">
    <location>
        <begin position="6"/>
        <end position="26"/>
    </location>
</feature>
<keyword evidence="1" id="KW-0812">Transmembrane</keyword>
<proteinExistence type="predicted"/>
<organism evidence="2 3">
    <name type="scientific">Candidatus Uhrbacteria bacterium GW2011_GWC2_41_11</name>
    <dbReference type="NCBI Taxonomy" id="1618985"/>
    <lineage>
        <taxon>Bacteria</taxon>
        <taxon>Candidatus Uhriibacteriota</taxon>
    </lineage>
</organism>
<gene>
    <name evidence="2" type="ORF">UU35_C0021G0006</name>
</gene>
<feature type="transmembrane region" description="Helical" evidence="1">
    <location>
        <begin position="33"/>
        <end position="56"/>
    </location>
</feature>
<protein>
    <recommendedName>
        <fullName evidence="4">Rod shape-determining protein MreD</fullName>
    </recommendedName>
</protein>
<keyword evidence="1" id="KW-1133">Transmembrane helix</keyword>
<feature type="transmembrane region" description="Helical" evidence="1">
    <location>
        <begin position="76"/>
        <end position="93"/>
    </location>
</feature>
<dbReference type="EMBL" id="LCAH01000021">
    <property type="protein sequence ID" value="KKR86049.1"/>
    <property type="molecule type" value="Genomic_DNA"/>
</dbReference>
<keyword evidence="1" id="KW-0472">Membrane</keyword>
<dbReference type="Proteomes" id="UP000034616">
    <property type="component" value="Unassembled WGS sequence"/>
</dbReference>